<evidence type="ECO:0008006" key="4">
    <source>
        <dbReference type="Google" id="ProtNLM"/>
    </source>
</evidence>
<dbReference type="AlphaFoldDB" id="A0AAD5UI83"/>
<reference evidence="2" key="1">
    <citation type="submission" date="2020-05" db="EMBL/GenBank/DDBJ databases">
        <title>Phylogenomic resolution of chytrid fungi.</title>
        <authorList>
            <person name="Stajich J.E."/>
            <person name="Amses K."/>
            <person name="Simmons R."/>
            <person name="Seto K."/>
            <person name="Myers J."/>
            <person name="Bonds A."/>
            <person name="Quandt C.A."/>
            <person name="Barry K."/>
            <person name="Liu P."/>
            <person name="Grigoriev I."/>
            <person name="Longcore J.E."/>
            <person name="James T.Y."/>
        </authorList>
    </citation>
    <scope>NUCLEOTIDE SEQUENCE</scope>
    <source>
        <strain evidence="2">PLAUS21</strain>
    </source>
</reference>
<dbReference type="Proteomes" id="UP001210925">
    <property type="component" value="Unassembled WGS sequence"/>
</dbReference>
<dbReference type="EMBL" id="JADGKB010000023">
    <property type="protein sequence ID" value="KAJ3258842.1"/>
    <property type="molecule type" value="Genomic_DNA"/>
</dbReference>
<dbReference type="InterPro" id="IPR017395">
    <property type="entry name" value="Chlorophyllase-like"/>
</dbReference>
<keyword evidence="3" id="KW-1185">Reference proteome</keyword>
<dbReference type="PANTHER" id="PTHR33428:SF14">
    <property type="entry name" value="CARBOXYLESTERASE TYPE B DOMAIN-CONTAINING PROTEIN"/>
    <property type="match status" value="1"/>
</dbReference>
<protein>
    <recommendedName>
        <fullName evidence="4">Chlorophyllase</fullName>
    </recommendedName>
</protein>
<evidence type="ECO:0000256" key="1">
    <source>
        <dbReference type="SAM" id="SignalP"/>
    </source>
</evidence>
<name>A0AAD5UI83_9FUNG</name>
<dbReference type="InterPro" id="IPR029058">
    <property type="entry name" value="AB_hydrolase_fold"/>
</dbReference>
<dbReference type="Gene3D" id="3.40.50.1820">
    <property type="entry name" value="alpha/beta hydrolase"/>
    <property type="match status" value="1"/>
</dbReference>
<keyword evidence="1" id="KW-0732">Signal</keyword>
<dbReference type="SUPFAM" id="SSF53474">
    <property type="entry name" value="alpha/beta-Hydrolases"/>
    <property type="match status" value="1"/>
</dbReference>
<evidence type="ECO:0000313" key="3">
    <source>
        <dbReference type="Proteomes" id="UP001210925"/>
    </source>
</evidence>
<accession>A0AAD5UI83</accession>
<sequence>MNFKSLFAVFTFALGQTNPYLPGQNGENKELWKFGASPAFDENLHIFVPKDNSDTFPLVLFFSGFGSNLPTAAYSEVLSEMASKAHGAVVVAWDGLTESNPLDMPGILARTNKILEFCQTKLQDYINANFANKAVVDPSRLFFAAHSSGNQIAVEMALSNPSLGMILLDPVDSDPVKMTKPVINGTVAYDKPVMVVASGLCEVSGINLGKVFPPCCPPGFSSQHFYDAFTNVPKYMYTVTDYGHADLLSPNAAAWAAHFSHFCASVADPNKNPFDNYRNFISGAVSSFISLYGFDDCGYSKYLTDSSYFDTNVAFGNANLDRCQ</sequence>
<organism evidence="2 3">
    <name type="scientific">Boothiomyces macroporosus</name>
    <dbReference type="NCBI Taxonomy" id="261099"/>
    <lineage>
        <taxon>Eukaryota</taxon>
        <taxon>Fungi</taxon>
        <taxon>Fungi incertae sedis</taxon>
        <taxon>Chytridiomycota</taxon>
        <taxon>Chytridiomycota incertae sedis</taxon>
        <taxon>Chytridiomycetes</taxon>
        <taxon>Rhizophydiales</taxon>
        <taxon>Terramycetaceae</taxon>
        <taxon>Boothiomyces</taxon>
    </lineage>
</organism>
<comment type="caution">
    <text evidence="2">The sequence shown here is derived from an EMBL/GenBank/DDBJ whole genome shotgun (WGS) entry which is preliminary data.</text>
</comment>
<evidence type="ECO:0000313" key="2">
    <source>
        <dbReference type="EMBL" id="KAJ3258842.1"/>
    </source>
</evidence>
<gene>
    <name evidence="2" type="ORF">HK103_003224</name>
</gene>
<dbReference type="Pfam" id="PF07224">
    <property type="entry name" value="Chlorophyllase"/>
    <property type="match status" value="1"/>
</dbReference>
<feature type="signal peptide" evidence="1">
    <location>
        <begin position="1"/>
        <end position="15"/>
    </location>
</feature>
<proteinExistence type="predicted"/>
<dbReference type="PANTHER" id="PTHR33428">
    <property type="entry name" value="CHLOROPHYLLASE-2, CHLOROPLASTIC"/>
    <property type="match status" value="1"/>
</dbReference>
<feature type="chain" id="PRO_5042212749" description="Chlorophyllase" evidence="1">
    <location>
        <begin position="16"/>
        <end position="324"/>
    </location>
</feature>